<keyword evidence="2" id="KW-0732">Signal</keyword>
<name>A0A1G5FBZ0_9GAMM</name>
<feature type="transmembrane region" description="Helical" evidence="1">
    <location>
        <begin position="63"/>
        <end position="84"/>
    </location>
</feature>
<protein>
    <submittedName>
        <fullName evidence="3">Uncharacterized protein</fullName>
    </submittedName>
</protein>
<evidence type="ECO:0000256" key="1">
    <source>
        <dbReference type="SAM" id="Phobius"/>
    </source>
</evidence>
<feature type="transmembrane region" description="Helical" evidence="1">
    <location>
        <begin position="34"/>
        <end position="54"/>
    </location>
</feature>
<feature type="signal peptide" evidence="2">
    <location>
        <begin position="1"/>
        <end position="24"/>
    </location>
</feature>
<keyword evidence="1" id="KW-0472">Membrane</keyword>
<evidence type="ECO:0000313" key="4">
    <source>
        <dbReference type="Proteomes" id="UP000183104"/>
    </source>
</evidence>
<reference evidence="4" key="1">
    <citation type="submission" date="2016-10" db="EMBL/GenBank/DDBJ databases">
        <authorList>
            <person name="Varghese N."/>
        </authorList>
    </citation>
    <scope>NUCLEOTIDE SEQUENCE [LARGE SCALE GENOMIC DNA]</scope>
    <source>
        <strain evidence="4">HL 19</strain>
    </source>
</reference>
<accession>A0A1G5FBZ0</accession>
<dbReference type="EMBL" id="FMUN01000005">
    <property type="protein sequence ID" value="SCY36644.1"/>
    <property type="molecule type" value="Genomic_DNA"/>
</dbReference>
<sequence length="134" mass="14097">MQRILATLVLGASLLLAYPTESKAASYVAQDVWYSTLYGAAIGGVSGTGVMLLTDDPLGNTDYIVTGVGIGIISGMLYGIYSYAAAPSYGALANVDASGTTHYAMPMPEPYINRFSGGEQVEVGVRMDLIRGRF</sequence>
<evidence type="ECO:0000313" key="3">
    <source>
        <dbReference type="EMBL" id="SCY36644.1"/>
    </source>
</evidence>
<keyword evidence="4" id="KW-1185">Reference proteome</keyword>
<evidence type="ECO:0000256" key="2">
    <source>
        <dbReference type="SAM" id="SignalP"/>
    </source>
</evidence>
<dbReference type="AlphaFoldDB" id="A0A1G5FBZ0"/>
<dbReference type="Proteomes" id="UP000183104">
    <property type="component" value="Unassembled WGS sequence"/>
</dbReference>
<dbReference type="RefSeq" id="WP_054965404.1">
    <property type="nucleotide sequence ID" value="NZ_FMUN01000005.1"/>
</dbReference>
<gene>
    <name evidence="3" type="ORF">SAMN05661077_1897</name>
</gene>
<organism evidence="3 4">
    <name type="scientific">Thiohalorhabdus denitrificans</name>
    <dbReference type="NCBI Taxonomy" id="381306"/>
    <lineage>
        <taxon>Bacteria</taxon>
        <taxon>Pseudomonadati</taxon>
        <taxon>Pseudomonadota</taxon>
        <taxon>Gammaproteobacteria</taxon>
        <taxon>Thiohalorhabdales</taxon>
        <taxon>Thiohalorhabdaceae</taxon>
        <taxon>Thiohalorhabdus</taxon>
    </lineage>
</organism>
<feature type="chain" id="PRO_5010321375" evidence="2">
    <location>
        <begin position="25"/>
        <end position="134"/>
    </location>
</feature>
<proteinExistence type="predicted"/>
<keyword evidence="1" id="KW-1133">Transmembrane helix</keyword>
<keyword evidence="1" id="KW-0812">Transmembrane</keyword>